<name>A0ABD5PE80_9EURY</name>
<comment type="caution">
    <text evidence="2">The sequence shown here is derived from an EMBL/GenBank/DDBJ whole genome shotgun (WGS) entry which is preliminary data.</text>
</comment>
<keyword evidence="3" id="KW-1185">Reference proteome</keyword>
<keyword evidence="1" id="KW-0812">Transmembrane</keyword>
<dbReference type="RefSeq" id="WP_267619927.1">
    <property type="nucleotide sequence ID" value="NZ_JAODIW010000004.1"/>
</dbReference>
<accession>A0ABD5PE80</accession>
<keyword evidence="1" id="KW-1133">Transmembrane helix</keyword>
<sequence>MATSPTAVAGAVLTGLSVLGYLVGVATAYPGRAFSLTGLMVGLTLLAVGAGRQRGERG</sequence>
<gene>
    <name evidence="2" type="ORF">ACFO0N_13500</name>
</gene>
<keyword evidence="1" id="KW-0472">Membrane</keyword>
<evidence type="ECO:0000256" key="1">
    <source>
        <dbReference type="SAM" id="Phobius"/>
    </source>
</evidence>
<dbReference type="EMBL" id="JBHSDS010000007">
    <property type="protein sequence ID" value="MFC4358960.1"/>
    <property type="molecule type" value="Genomic_DNA"/>
</dbReference>
<proteinExistence type="predicted"/>
<organism evidence="2 3">
    <name type="scientific">Halobium salinum</name>
    <dbReference type="NCBI Taxonomy" id="1364940"/>
    <lineage>
        <taxon>Archaea</taxon>
        <taxon>Methanobacteriati</taxon>
        <taxon>Methanobacteriota</taxon>
        <taxon>Stenosarchaea group</taxon>
        <taxon>Halobacteria</taxon>
        <taxon>Halobacteriales</taxon>
        <taxon>Haloferacaceae</taxon>
        <taxon>Halobium</taxon>
    </lineage>
</organism>
<evidence type="ECO:0000313" key="3">
    <source>
        <dbReference type="Proteomes" id="UP001595921"/>
    </source>
</evidence>
<protein>
    <submittedName>
        <fullName evidence="2">Uncharacterized protein</fullName>
    </submittedName>
</protein>
<reference evidence="2 3" key="1">
    <citation type="journal article" date="2019" name="Int. J. Syst. Evol. Microbiol.">
        <title>The Global Catalogue of Microorganisms (GCM) 10K type strain sequencing project: providing services to taxonomists for standard genome sequencing and annotation.</title>
        <authorList>
            <consortium name="The Broad Institute Genomics Platform"/>
            <consortium name="The Broad Institute Genome Sequencing Center for Infectious Disease"/>
            <person name="Wu L."/>
            <person name="Ma J."/>
        </authorList>
    </citation>
    <scope>NUCLEOTIDE SEQUENCE [LARGE SCALE GENOMIC DNA]</scope>
    <source>
        <strain evidence="2 3">CGMCC 1.12553</strain>
    </source>
</reference>
<evidence type="ECO:0000313" key="2">
    <source>
        <dbReference type="EMBL" id="MFC4358960.1"/>
    </source>
</evidence>
<dbReference type="AlphaFoldDB" id="A0ABD5PE80"/>
<dbReference type="Proteomes" id="UP001595921">
    <property type="component" value="Unassembled WGS sequence"/>
</dbReference>
<feature type="transmembrane region" description="Helical" evidence="1">
    <location>
        <begin position="7"/>
        <end position="27"/>
    </location>
</feature>
<feature type="transmembrane region" description="Helical" evidence="1">
    <location>
        <begin position="33"/>
        <end position="51"/>
    </location>
</feature>